<dbReference type="EMBL" id="DTCK01000007">
    <property type="protein sequence ID" value="HGQ35149.1"/>
    <property type="molecule type" value="Genomic_DNA"/>
</dbReference>
<feature type="domain" description="Glycoside hydrolase family 38 central" evidence="2">
    <location>
        <begin position="10"/>
        <end position="70"/>
    </location>
</feature>
<protein>
    <recommendedName>
        <fullName evidence="2">Glycoside hydrolase family 38 central domain-containing protein</fullName>
    </recommendedName>
</protein>
<accession>A0A7C4JJR4</accession>
<dbReference type="Pfam" id="PF09261">
    <property type="entry name" value="Alpha-mann_mid"/>
    <property type="match status" value="1"/>
</dbReference>
<dbReference type="GO" id="GO:0004559">
    <property type="term" value="F:alpha-mannosidase activity"/>
    <property type="evidence" value="ECO:0007669"/>
    <property type="project" value="InterPro"/>
</dbReference>
<dbReference type="InterPro" id="IPR028995">
    <property type="entry name" value="Glyco_hydro_57/38_cen_sf"/>
</dbReference>
<dbReference type="InterPro" id="IPR015341">
    <property type="entry name" value="Glyco_hydro_38_cen"/>
</dbReference>
<organism evidence="4">
    <name type="scientific">Ignisphaera aggregans</name>
    <dbReference type="NCBI Taxonomy" id="334771"/>
    <lineage>
        <taxon>Archaea</taxon>
        <taxon>Thermoproteota</taxon>
        <taxon>Thermoprotei</taxon>
        <taxon>Desulfurococcales</taxon>
        <taxon>Desulfurococcaceae</taxon>
        <taxon>Ignisphaera</taxon>
    </lineage>
</organism>
<gene>
    <name evidence="4" type="ORF">ENU08_05570</name>
    <name evidence="3" type="ORF">ENU41_00510</name>
</gene>
<dbReference type="GO" id="GO:0006013">
    <property type="term" value="P:mannose metabolic process"/>
    <property type="evidence" value="ECO:0007669"/>
    <property type="project" value="InterPro"/>
</dbReference>
<dbReference type="EMBL" id="DTBD01000049">
    <property type="protein sequence ID" value="HGQ64696.1"/>
    <property type="molecule type" value="Genomic_DNA"/>
</dbReference>
<proteinExistence type="predicted"/>
<sequence>MKFSTVLQILGKTKVDKQKLDKLWESLLFNQFHDIILGSSTKEICEDAAKDLTYIIHEAENIVKESLTNLENSINQNLVILNVLPWKRKEVVKIR</sequence>
<evidence type="ECO:0000313" key="3">
    <source>
        <dbReference type="EMBL" id="HGQ35149.1"/>
    </source>
</evidence>
<dbReference type="GO" id="GO:0009313">
    <property type="term" value="P:oligosaccharide catabolic process"/>
    <property type="evidence" value="ECO:0007669"/>
    <property type="project" value="TreeGrafter"/>
</dbReference>
<evidence type="ECO:0000313" key="4">
    <source>
        <dbReference type="EMBL" id="HGQ64696.1"/>
    </source>
</evidence>
<dbReference type="InterPro" id="IPR037094">
    <property type="entry name" value="Glyco_hydro_38_cen_sf"/>
</dbReference>
<comment type="caution">
    <text evidence="4">The sequence shown here is derived from an EMBL/GenBank/DDBJ whole genome shotgun (WGS) entry which is preliminary data.</text>
</comment>
<keyword evidence="1" id="KW-0378">Hydrolase</keyword>
<reference evidence="4" key="1">
    <citation type="journal article" date="2020" name="mSystems">
        <title>Genome- and Community-Level Interaction Insights into Carbon Utilization and Element Cycling Functions of Hydrothermarchaeota in Hydrothermal Sediment.</title>
        <authorList>
            <person name="Zhou Z."/>
            <person name="Liu Y."/>
            <person name="Xu W."/>
            <person name="Pan J."/>
            <person name="Luo Z.H."/>
            <person name="Li M."/>
        </authorList>
    </citation>
    <scope>NUCLEOTIDE SEQUENCE [LARGE SCALE GENOMIC DNA]</scope>
    <source>
        <strain evidence="4">SpSt-637</strain>
        <strain evidence="3">SpSt-667</strain>
    </source>
</reference>
<dbReference type="PANTHER" id="PTHR46017:SF1">
    <property type="entry name" value="ALPHA-MANNOSIDASE 2C1"/>
    <property type="match status" value="1"/>
</dbReference>
<dbReference type="PANTHER" id="PTHR46017">
    <property type="entry name" value="ALPHA-MANNOSIDASE 2C1"/>
    <property type="match status" value="1"/>
</dbReference>
<dbReference type="AlphaFoldDB" id="A0A7C4JJR4"/>
<dbReference type="Gene3D" id="1.20.1270.50">
    <property type="entry name" value="Glycoside hydrolase family 38, central domain"/>
    <property type="match status" value="1"/>
</dbReference>
<evidence type="ECO:0000256" key="1">
    <source>
        <dbReference type="ARBA" id="ARBA00022801"/>
    </source>
</evidence>
<evidence type="ECO:0000259" key="2">
    <source>
        <dbReference type="Pfam" id="PF09261"/>
    </source>
</evidence>
<dbReference type="SUPFAM" id="SSF88688">
    <property type="entry name" value="Families 57/38 glycoside transferase middle domain"/>
    <property type="match status" value="1"/>
</dbReference>
<name>A0A7C4JJR4_9CREN</name>